<keyword evidence="3" id="KW-1185">Reference proteome</keyword>
<sequence>GRLAAVLLLAARTQLVDARTALLTPRTASVSHAADSTCEYLAHQAAARPSRACPLSTPPGSRTTVVAAPHAPLPGSVREDGSSRRRRQWR</sequence>
<protein>
    <submittedName>
        <fullName evidence="2">Uncharacterized protein</fullName>
    </submittedName>
</protein>
<comment type="caution">
    <text evidence="2">The sequence shown here is derived from an EMBL/GenBank/DDBJ whole genome shotgun (WGS) entry which is preliminary data.</text>
</comment>
<feature type="non-terminal residue" evidence="2">
    <location>
        <position position="1"/>
    </location>
</feature>
<dbReference type="EMBL" id="ACFH01000143">
    <property type="protein sequence ID" value="EEH65237.1"/>
    <property type="molecule type" value="Genomic_DNA"/>
</dbReference>
<organism evidence="2 3">
    <name type="scientific">Actinomyces urogenitalis DSM 15434</name>
    <dbReference type="NCBI Taxonomy" id="525246"/>
    <lineage>
        <taxon>Bacteria</taxon>
        <taxon>Bacillati</taxon>
        <taxon>Actinomycetota</taxon>
        <taxon>Actinomycetes</taxon>
        <taxon>Actinomycetales</taxon>
        <taxon>Actinomycetaceae</taxon>
        <taxon>Actinomyces</taxon>
    </lineage>
</organism>
<evidence type="ECO:0000313" key="3">
    <source>
        <dbReference type="Proteomes" id="UP000004778"/>
    </source>
</evidence>
<dbReference type="AlphaFoldDB" id="C0W7Q8"/>
<evidence type="ECO:0000313" key="2">
    <source>
        <dbReference type="EMBL" id="EEH65237.1"/>
    </source>
</evidence>
<reference evidence="2 3" key="1">
    <citation type="submission" date="2009-01" db="EMBL/GenBank/DDBJ databases">
        <authorList>
            <person name="Qin X."/>
            <person name="Bachman B."/>
            <person name="Battles P."/>
            <person name="Bell A."/>
            <person name="Bess C."/>
            <person name="Bickham C."/>
            <person name="Chaboub L."/>
            <person name="Chen D."/>
            <person name="Coyle M."/>
            <person name="Deiros D.R."/>
            <person name="Dinh H."/>
            <person name="Forbes L."/>
            <person name="Fowler G."/>
            <person name="Francisco L."/>
            <person name="Fu Q."/>
            <person name="Gubbala S."/>
            <person name="Hale W."/>
            <person name="Han Y."/>
            <person name="Hemphill L."/>
            <person name="Highlander S.K."/>
            <person name="Hirani K."/>
            <person name="Hogues M."/>
            <person name="Jackson L."/>
            <person name="Jakkamsetti A."/>
            <person name="Javaid M."/>
            <person name="Jiang H."/>
            <person name="Korchina V."/>
            <person name="Kovar C."/>
            <person name="Lara F."/>
            <person name="Lee S."/>
            <person name="Mata R."/>
            <person name="Mathew T."/>
            <person name="Moen C."/>
            <person name="Morales K."/>
            <person name="Munidasa M."/>
            <person name="Nazareth L."/>
            <person name="Ngo R."/>
            <person name="Nguyen L."/>
            <person name="Okwuonu G."/>
            <person name="Ongeri F."/>
            <person name="Patil S."/>
            <person name="Petrosino J."/>
            <person name="Pham C."/>
            <person name="Pham P."/>
            <person name="Pu L.-L."/>
            <person name="Puazo M."/>
            <person name="Raj R."/>
            <person name="Reid J."/>
            <person name="Rouhana J."/>
            <person name="Saada N."/>
            <person name="Shang Y."/>
            <person name="Simmons D."/>
            <person name="Thornton R."/>
            <person name="Warren J."/>
            <person name="Weissenberger G."/>
            <person name="Zhang J."/>
            <person name="Zhang L."/>
            <person name="Zhou C."/>
            <person name="Zhu D."/>
            <person name="Muzny D."/>
            <person name="Worley K."/>
            <person name="Gibbs R."/>
        </authorList>
    </citation>
    <scope>NUCLEOTIDE SEQUENCE [LARGE SCALE GENOMIC DNA]</scope>
    <source>
        <strain evidence="2 3">DSM 15434</strain>
    </source>
</reference>
<evidence type="ECO:0000256" key="1">
    <source>
        <dbReference type="SAM" id="MobiDB-lite"/>
    </source>
</evidence>
<accession>C0W7Q8</accession>
<name>C0W7Q8_9ACTO</name>
<feature type="region of interest" description="Disordered" evidence="1">
    <location>
        <begin position="51"/>
        <end position="90"/>
    </location>
</feature>
<proteinExistence type="predicted"/>
<dbReference type="Proteomes" id="UP000004778">
    <property type="component" value="Unassembled WGS sequence"/>
</dbReference>
<gene>
    <name evidence="2" type="ORF">HMPREF0058_1902</name>
</gene>
<dbReference type="HOGENOM" id="CLU_2431915_0_0_11"/>